<evidence type="ECO:0000313" key="9">
    <source>
        <dbReference type="EMBL" id="ORV06309.1"/>
    </source>
</evidence>
<dbReference type="InterPro" id="IPR036136">
    <property type="entry name" value="Nit/Sulf_reduc_fer-like_dom_sf"/>
</dbReference>
<evidence type="ECO:0000256" key="4">
    <source>
        <dbReference type="ARBA" id="ARBA00023002"/>
    </source>
</evidence>
<evidence type="ECO:0000256" key="2">
    <source>
        <dbReference type="ARBA" id="ARBA00022617"/>
    </source>
</evidence>
<feature type="domain" description="Nitrite/Sulfite reductase ferredoxin-like" evidence="8">
    <location>
        <begin position="21"/>
        <end position="81"/>
    </location>
</feature>
<dbReference type="GO" id="GO:0046872">
    <property type="term" value="F:metal ion binding"/>
    <property type="evidence" value="ECO:0007669"/>
    <property type="project" value="UniProtKB-KW"/>
</dbReference>
<accession>A0A1X1RH91</accession>
<evidence type="ECO:0000256" key="6">
    <source>
        <dbReference type="ARBA" id="ARBA00023014"/>
    </source>
</evidence>
<gene>
    <name evidence="9" type="ORF">AWC04_05570</name>
</gene>
<dbReference type="OrthoDB" id="105450at2"/>
<evidence type="ECO:0000256" key="7">
    <source>
        <dbReference type="SAM" id="MobiDB-lite"/>
    </source>
</evidence>
<dbReference type="NCBIfam" id="TIGR02435">
    <property type="entry name" value="CobG"/>
    <property type="match status" value="1"/>
</dbReference>
<keyword evidence="3" id="KW-0479">Metal-binding</keyword>
<keyword evidence="2" id="KW-0349">Heme</keyword>
<dbReference type="RefSeq" id="WP_085093952.1">
    <property type="nucleotide sequence ID" value="NZ_AP022603.1"/>
</dbReference>
<dbReference type="Gene3D" id="3.30.413.10">
    <property type="entry name" value="Sulfite Reductase Hemoprotein, domain 1"/>
    <property type="match status" value="1"/>
</dbReference>
<dbReference type="SUPFAM" id="SSF55124">
    <property type="entry name" value="Nitrite/Sulfite reductase N-terminal domain-like"/>
    <property type="match status" value="2"/>
</dbReference>
<comment type="caution">
    <text evidence="9">The sequence shown here is derived from an EMBL/GenBank/DDBJ whole genome shotgun (WGS) entry which is preliminary data.</text>
</comment>
<feature type="compositionally biased region" description="Low complexity" evidence="7">
    <location>
        <begin position="396"/>
        <end position="413"/>
    </location>
</feature>
<keyword evidence="1" id="KW-0004">4Fe-4S</keyword>
<keyword evidence="10" id="KW-1185">Reference proteome</keyword>
<evidence type="ECO:0000313" key="10">
    <source>
        <dbReference type="Proteomes" id="UP000193484"/>
    </source>
</evidence>
<dbReference type="EMBL" id="LQOJ01000021">
    <property type="protein sequence ID" value="ORV06309.1"/>
    <property type="molecule type" value="Genomic_DNA"/>
</dbReference>
<dbReference type="GO" id="GO:0016491">
    <property type="term" value="F:oxidoreductase activity"/>
    <property type="evidence" value="ECO:0007669"/>
    <property type="project" value="UniProtKB-KW"/>
</dbReference>
<proteinExistence type="predicted"/>
<keyword evidence="5" id="KW-0408">Iron</keyword>
<dbReference type="STRING" id="1793.AWC04_05570"/>
<evidence type="ECO:0000259" key="8">
    <source>
        <dbReference type="Pfam" id="PF03460"/>
    </source>
</evidence>
<name>A0A1X1RH91_MYCFA</name>
<keyword evidence="6" id="KW-0411">Iron-sulfur</keyword>
<feature type="region of interest" description="Disordered" evidence="7">
    <location>
        <begin position="393"/>
        <end position="413"/>
    </location>
</feature>
<dbReference type="SUPFAM" id="SSF56014">
    <property type="entry name" value="Nitrite and sulphite reductase 4Fe-4S domain-like"/>
    <property type="match status" value="1"/>
</dbReference>
<dbReference type="InterPro" id="IPR005117">
    <property type="entry name" value="NiRdtase/SiRdtase_haem-b_fer"/>
</dbReference>
<dbReference type="InterPro" id="IPR051329">
    <property type="entry name" value="NIR_SIR_4Fe-4S"/>
</dbReference>
<evidence type="ECO:0000256" key="1">
    <source>
        <dbReference type="ARBA" id="ARBA00022485"/>
    </source>
</evidence>
<keyword evidence="4" id="KW-0560">Oxidoreductase</keyword>
<dbReference type="Gene3D" id="3.90.480.10">
    <property type="entry name" value="Sulfite Reductase Hemoprotein,Domain 2"/>
    <property type="match status" value="1"/>
</dbReference>
<dbReference type="PANTHER" id="PTHR32439:SF9">
    <property type="entry name" value="BLR3264 PROTEIN"/>
    <property type="match status" value="1"/>
</dbReference>
<dbReference type="AlphaFoldDB" id="A0A1X1RH91"/>
<dbReference type="Proteomes" id="UP000193484">
    <property type="component" value="Unassembled WGS sequence"/>
</dbReference>
<reference evidence="9 10" key="1">
    <citation type="submission" date="2016-01" db="EMBL/GenBank/DDBJ databases">
        <title>The new phylogeny of the genus Mycobacterium.</title>
        <authorList>
            <person name="Tarcisio F."/>
            <person name="Conor M."/>
            <person name="Antonella G."/>
            <person name="Elisabetta G."/>
            <person name="Giulia F.S."/>
            <person name="Sara T."/>
            <person name="Anna F."/>
            <person name="Clotilde B."/>
            <person name="Roberto B."/>
            <person name="Veronica D.S."/>
            <person name="Fabio R."/>
            <person name="Monica P."/>
            <person name="Olivier J."/>
            <person name="Enrico T."/>
            <person name="Nicola S."/>
        </authorList>
    </citation>
    <scope>NUCLEOTIDE SEQUENCE [LARGE SCALE GENOMIC DNA]</scope>
    <source>
        <strain evidence="9 10">DSM 44179</strain>
    </source>
</reference>
<dbReference type="InterPro" id="IPR012798">
    <property type="entry name" value="Cbl_synth_CobG-like"/>
</dbReference>
<dbReference type="Pfam" id="PF03460">
    <property type="entry name" value="NIR_SIR_ferr"/>
    <property type="match status" value="1"/>
</dbReference>
<evidence type="ECO:0000256" key="3">
    <source>
        <dbReference type="ARBA" id="ARBA00022723"/>
    </source>
</evidence>
<organism evidence="9 10">
    <name type="scientific">Mycolicibacterium fallax</name>
    <name type="common">Mycobacterium fallax</name>
    <dbReference type="NCBI Taxonomy" id="1793"/>
    <lineage>
        <taxon>Bacteria</taxon>
        <taxon>Bacillati</taxon>
        <taxon>Actinomycetota</taxon>
        <taxon>Actinomycetes</taxon>
        <taxon>Mycobacteriales</taxon>
        <taxon>Mycobacteriaceae</taxon>
        <taxon>Mycolicibacterium</taxon>
    </lineage>
</organism>
<protein>
    <submittedName>
        <fullName evidence="9">Precorrin-3B synthase</fullName>
    </submittedName>
</protein>
<dbReference type="PANTHER" id="PTHR32439">
    <property type="entry name" value="FERREDOXIN--NITRITE REDUCTASE, CHLOROPLASTIC"/>
    <property type="match status" value="1"/>
</dbReference>
<dbReference type="GO" id="GO:0051539">
    <property type="term" value="F:4 iron, 4 sulfur cluster binding"/>
    <property type="evidence" value="ECO:0007669"/>
    <property type="project" value="UniProtKB-KW"/>
</dbReference>
<evidence type="ECO:0000256" key="5">
    <source>
        <dbReference type="ARBA" id="ARBA00023004"/>
    </source>
</evidence>
<sequence length="413" mass="41512">MARTRADDACPGALQLHQAADGALARVRLPGGMLGAAELHALAVIAVEFGSGTLELTTRSSLQVRGIAPGDEAAVAAAVAAAGLLPAPAHERVRNIIASPLTGRSGGDRDVRDWVRDLDAAIGADPDLAALPGRFLFALDDGRGDVAGLGADVGARACTDGSAALLLGGADTGLRLAPETVVDTLIAVARRFLAVRATAWRVTELPDAAALLDGLTPADGAAIRTDRGARVPVAGGPPVGWIDQDRPAGLVSLGAAVPLGVLPARTAEFLAAIEAPLVVTPWRSVLVCDLTEAIADTALRVLAPMGLVFDAGSRWLSVSACTGSPGCAKSRADVRADAAAVVAGGPIHLDGGVVEGPAVNEVRRLHLVGCERACGNPHDGRLLIATGSGYRPEPDPAAALDGSAAAGPAQQAP</sequence>
<dbReference type="InterPro" id="IPR045854">
    <property type="entry name" value="NO2/SO3_Rdtase_4Fe4S_sf"/>
</dbReference>